<evidence type="ECO:0000256" key="2">
    <source>
        <dbReference type="ARBA" id="ARBA00023125"/>
    </source>
</evidence>
<name>A0A5C4M241_9PSEU</name>
<dbReference type="InterPro" id="IPR036388">
    <property type="entry name" value="WH-like_DNA-bd_sf"/>
</dbReference>
<dbReference type="PRINTS" id="PR00035">
    <property type="entry name" value="HTHGNTR"/>
</dbReference>
<dbReference type="AlphaFoldDB" id="A0A5C4M241"/>
<gene>
    <name evidence="5" type="ORF">FG385_13805</name>
</gene>
<evidence type="ECO:0000313" key="5">
    <source>
        <dbReference type="EMBL" id="TNC25722.1"/>
    </source>
</evidence>
<dbReference type="PROSITE" id="PS50949">
    <property type="entry name" value="HTH_GNTR"/>
    <property type="match status" value="1"/>
</dbReference>
<dbReference type="Pfam" id="PF07702">
    <property type="entry name" value="UTRA"/>
    <property type="match status" value="1"/>
</dbReference>
<keyword evidence="2" id="KW-0238">DNA-binding</keyword>
<keyword evidence="6" id="KW-1185">Reference proteome</keyword>
<dbReference type="OrthoDB" id="8584262at2"/>
<dbReference type="SUPFAM" id="SSF46785">
    <property type="entry name" value="Winged helix' DNA-binding domain"/>
    <property type="match status" value="1"/>
</dbReference>
<feature type="domain" description="HTH gntR-type" evidence="4">
    <location>
        <begin position="13"/>
        <end position="79"/>
    </location>
</feature>
<sequence length="266" mass="29262">MEDNSELRRASSSSMHEQLAVRLRALIAQLPADSRMPTEKDLVDRYGVSRTTVRRALGALVDEGLLVRRQGAGTFVAPQRVVHPLDRLRPFVSIFSSVGKQPEGRILRFEWAENPPQLAALGLSEGLLVRRLYTIDGAPQAVADIAVPGPFGTRISRSQIEEHPIYQVLQDLGLTLSYGRITLVSQGAAGDLAQHLGVETGHPLLVLSRTTFDEDDRVVEHATYHLLPDRFELRLTVDAAELESVSYSFSRPGPELVMKPGIGEKG</sequence>
<organism evidence="5 6">
    <name type="scientific">Amycolatopsis alkalitolerans</name>
    <dbReference type="NCBI Taxonomy" id="2547244"/>
    <lineage>
        <taxon>Bacteria</taxon>
        <taxon>Bacillati</taxon>
        <taxon>Actinomycetota</taxon>
        <taxon>Actinomycetes</taxon>
        <taxon>Pseudonocardiales</taxon>
        <taxon>Pseudonocardiaceae</taxon>
        <taxon>Amycolatopsis</taxon>
    </lineage>
</organism>
<evidence type="ECO:0000256" key="1">
    <source>
        <dbReference type="ARBA" id="ARBA00023015"/>
    </source>
</evidence>
<evidence type="ECO:0000313" key="6">
    <source>
        <dbReference type="Proteomes" id="UP000305546"/>
    </source>
</evidence>
<evidence type="ECO:0000256" key="3">
    <source>
        <dbReference type="ARBA" id="ARBA00023163"/>
    </source>
</evidence>
<keyword evidence="1" id="KW-0805">Transcription regulation</keyword>
<dbReference type="PANTHER" id="PTHR44846">
    <property type="entry name" value="MANNOSYL-D-GLYCERATE TRANSPORT/METABOLISM SYSTEM REPRESSOR MNGR-RELATED"/>
    <property type="match status" value="1"/>
</dbReference>
<dbReference type="Gene3D" id="1.10.10.10">
    <property type="entry name" value="Winged helix-like DNA-binding domain superfamily/Winged helix DNA-binding domain"/>
    <property type="match status" value="1"/>
</dbReference>
<dbReference type="PANTHER" id="PTHR44846:SF1">
    <property type="entry name" value="MANNOSYL-D-GLYCERATE TRANSPORT_METABOLISM SYSTEM REPRESSOR MNGR-RELATED"/>
    <property type="match status" value="1"/>
</dbReference>
<dbReference type="SMART" id="SM00866">
    <property type="entry name" value="UTRA"/>
    <property type="match status" value="1"/>
</dbReference>
<dbReference type="InterPro" id="IPR050679">
    <property type="entry name" value="Bact_HTH_transcr_reg"/>
</dbReference>
<dbReference type="CDD" id="cd07377">
    <property type="entry name" value="WHTH_GntR"/>
    <property type="match status" value="1"/>
</dbReference>
<dbReference type="SMART" id="SM00345">
    <property type="entry name" value="HTH_GNTR"/>
    <property type="match status" value="1"/>
</dbReference>
<dbReference type="GO" id="GO:0003700">
    <property type="term" value="F:DNA-binding transcription factor activity"/>
    <property type="evidence" value="ECO:0007669"/>
    <property type="project" value="InterPro"/>
</dbReference>
<evidence type="ECO:0000259" key="4">
    <source>
        <dbReference type="PROSITE" id="PS50949"/>
    </source>
</evidence>
<dbReference type="InterPro" id="IPR028978">
    <property type="entry name" value="Chorismate_lyase_/UTRA_dom_sf"/>
</dbReference>
<dbReference type="Gene3D" id="3.40.1410.10">
    <property type="entry name" value="Chorismate lyase-like"/>
    <property type="match status" value="1"/>
</dbReference>
<dbReference type="InterPro" id="IPR000524">
    <property type="entry name" value="Tscrpt_reg_HTH_GntR"/>
</dbReference>
<dbReference type="InterPro" id="IPR011663">
    <property type="entry name" value="UTRA"/>
</dbReference>
<dbReference type="EMBL" id="VDFW01000010">
    <property type="protein sequence ID" value="TNC25722.1"/>
    <property type="molecule type" value="Genomic_DNA"/>
</dbReference>
<dbReference type="Proteomes" id="UP000305546">
    <property type="component" value="Unassembled WGS sequence"/>
</dbReference>
<keyword evidence="3" id="KW-0804">Transcription</keyword>
<dbReference type="SUPFAM" id="SSF64288">
    <property type="entry name" value="Chorismate lyase-like"/>
    <property type="match status" value="1"/>
</dbReference>
<dbReference type="GO" id="GO:0045892">
    <property type="term" value="P:negative regulation of DNA-templated transcription"/>
    <property type="evidence" value="ECO:0007669"/>
    <property type="project" value="TreeGrafter"/>
</dbReference>
<proteinExistence type="predicted"/>
<dbReference type="RefSeq" id="WP_139097107.1">
    <property type="nucleotide sequence ID" value="NZ_VDFW01000010.1"/>
</dbReference>
<reference evidence="5 6" key="1">
    <citation type="submission" date="2019-06" db="EMBL/GenBank/DDBJ databases">
        <title>Amycolatopsis alkalitolerans sp. nov., isolated from Gastrodia elata Blume.</title>
        <authorList>
            <person name="Narsing Rao M.P."/>
            <person name="Li W.J."/>
        </authorList>
    </citation>
    <scope>NUCLEOTIDE SEQUENCE [LARGE SCALE GENOMIC DNA]</scope>
    <source>
        <strain evidence="5 6">SYSUP0005</strain>
    </source>
</reference>
<comment type="caution">
    <text evidence="5">The sequence shown here is derived from an EMBL/GenBank/DDBJ whole genome shotgun (WGS) entry which is preliminary data.</text>
</comment>
<protein>
    <submittedName>
        <fullName evidence="5">GntR family transcriptional regulator</fullName>
    </submittedName>
</protein>
<dbReference type="GO" id="GO:0003677">
    <property type="term" value="F:DNA binding"/>
    <property type="evidence" value="ECO:0007669"/>
    <property type="project" value="UniProtKB-KW"/>
</dbReference>
<dbReference type="InterPro" id="IPR036390">
    <property type="entry name" value="WH_DNA-bd_sf"/>
</dbReference>
<dbReference type="Pfam" id="PF00392">
    <property type="entry name" value="GntR"/>
    <property type="match status" value="1"/>
</dbReference>
<accession>A0A5C4M241</accession>